<dbReference type="Gene3D" id="3.30.40.220">
    <property type="match status" value="1"/>
</dbReference>
<accession>A0A6C0F1E7</accession>
<proteinExistence type="predicted"/>
<reference evidence="1" key="1">
    <citation type="journal article" date="2020" name="Nature">
        <title>Giant virus diversity and host interactions through global metagenomics.</title>
        <authorList>
            <person name="Schulz F."/>
            <person name="Roux S."/>
            <person name="Paez-Espino D."/>
            <person name="Jungbluth S."/>
            <person name="Walsh D.A."/>
            <person name="Denef V.J."/>
            <person name="McMahon K.D."/>
            <person name="Konstantinidis K.T."/>
            <person name="Eloe-Fadrosh E.A."/>
            <person name="Kyrpides N.C."/>
            <person name="Woyke T."/>
        </authorList>
    </citation>
    <scope>NUCLEOTIDE SEQUENCE</scope>
    <source>
        <strain evidence="1">GVMAG-M-3300009180-1</strain>
    </source>
</reference>
<protein>
    <submittedName>
        <fullName evidence="1">Uncharacterized protein</fullName>
    </submittedName>
</protein>
<sequence>MDNRIIQLPVAVKKVETIKEKKTRVVINQENLTFDYNIDVQFGLLCTDASNNPIYKTMVQQIQSKLNGYKSQDVLKELYDATLFITLQSTLSLLTKSEMKCFYCKEPVQVLYQHVREPKQWTLERIDNKHGHNDGNVEIACLSCNLRRRTMYHERFVFTKQLTIVKTG</sequence>
<dbReference type="EMBL" id="MN739018">
    <property type="protein sequence ID" value="QHT35327.1"/>
    <property type="molecule type" value="Genomic_DNA"/>
</dbReference>
<name>A0A6C0F1E7_9ZZZZ</name>
<evidence type="ECO:0000313" key="1">
    <source>
        <dbReference type="EMBL" id="QHT35327.1"/>
    </source>
</evidence>
<dbReference type="AlphaFoldDB" id="A0A6C0F1E7"/>
<organism evidence="1">
    <name type="scientific">viral metagenome</name>
    <dbReference type="NCBI Taxonomy" id="1070528"/>
    <lineage>
        <taxon>unclassified sequences</taxon>
        <taxon>metagenomes</taxon>
        <taxon>organismal metagenomes</taxon>
    </lineage>
</organism>